<dbReference type="AlphaFoldDB" id="A0A832N3I4"/>
<comment type="caution">
    <text evidence="3">The sequence shown here is derived from an EMBL/GenBank/DDBJ whole genome shotgun (WGS) entry which is preliminary data.</text>
</comment>
<dbReference type="Gene3D" id="3.40.50.300">
    <property type="entry name" value="P-loop containing nucleotide triphosphate hydrolases"/>
    <property type="match status" value="1"/>
</dbReference>
<feature type="domain" description="ATPase of the ABC class C-terminal" evidence="1">
    <location>
        <begin position="4"/>
        <end position="204"/>
    </location>
</feature>
<sequence>CLHGDTLRGLGIAKGVTLIVGGGYHGKSTLLHAIERGVYNHIPGDGRERVVTDASAFKIRAEDGRAINKVDISPFISNLPQGKDTRCFSTRNASGSTSQAANIIEALATGTKTLLIDEDTSATNFMIRDQRMQALVAKEKEPITPLVQRIQDLSHRHGVSVVLVMGGSGDFFAVADKVIMMDSYIPTDVTAEAKRLAETAVAHESGPLQIAPHSRVPSLQCLSPSVREGRDKIQAFATRALRYGQQEIDLSRVEQLVDSGQLLAIAYLIRYYAEHYAPAHMDLVAGLERALADVRESGLDQITPYIVGSLAMPRLQELVAAVNRMRGLEVIGNE</sequence>
<dbReference type="PANTHER" id="PTHR38149">
    <property type="entry name" value="ATPASE"/>
    <property type="match status" value="1"/>
</dbReference>
<accession>A0A832N3I4</accession>
<feature type="domain" description="MRB1590-like C-terminal" evidence="2">
    <location>
        <begin position="232"/>
        <end position="330"/>
    </location>
</feature>
<dbReference type="InterPro" id="IPR049069">
    <property type="entry name" value="MRB1590-like_C"/>
</dbReference>
<evidence type="ECO:0000259" key="2">
    <source>
        <dbReference type="Pfam" id="PF21117"/>
    </source>
</evidence>
<reference evidence="3" key="1">
    <citation type="journal article" date="2020" name="mSystems">
        <title>Genome- and Community-Level Interaction Insights into Carbon Utilization and Element Cycling Functions of Hydrothermarchaeota in Hydrothermal Sediment.</title>
        <authorList>
            <person name="Zhou Z."/>
            <person name="Liu Y."/>
            <person name="Xu W."/>
            <person name="Pan J."/>
            <person name="Luo Z.H."/>
            <person name="Li M."/>
        </authorList>
    </citation>
    <scope>NUCLEOTIDE SEQUENCE [LARGE SCALE GENOMIC DNA]</scope>
    <source>
        <strain evidence="3">HyVt-505</strain>
    </source>
</reference>
<dbReference type="InterPro" id="IPR019195">
    <property type="entry name" value="ABC_ATPase_put"/>
</dbReference>
<dbReference type="Pfam" id="PF21117">
    <property type="entry name" value="MRB1590_C"/>
    <property type="match status" value="1"/>
</dbReference>
<organism evidence="3">
    <name type="scientific">Candidatus Tenderia electrophaga</name>
    <dbReference type="NCBI Taxonomy" id="1748243"/>
    <lineage>
        <taxon>Bacteria</taxon>
        <taxon>Pseudomonadati</taxon>
        <taxon>Pseudomonadota</taxon>
        <taxon>Gammaproteobacteria</taxon>
        <taxon>Candidatus Tenderiales</taxon>
        <taxon>Candidatus Tenderiaceae</taxon>
        <taxon>Candidatus Tenderia</taxon>
    </lineage>
</organism>
<dbReference type="Pfam" id="PF09818">
    <property type="entry name" value="ABC_ATPase"/>
    <property type="match status" value="1"/>
</dbReference>
<feature type="non-terminal residue" evidence="3">
    <location>
        <position position="1"/>
    </location>
</feature>
<evidence type="ECO:0000313" key="3">
    <source>
        <dbReference type="EMBL" id="HHJ80393.1"/>
    </source>
</evidence>
<dbReference type="InterPro" id="IPR046834">
    <property type="entry name" value="ABC_ATPase_C"/>
</dbReference>
<dbReference type="InterPro" id="IPR027417">
    <property type="entry name" value="P-loop_NTPase"/>
</dbReference>
<proteinExistence type="predicted"/>
<dbReference type="SUPFAM" id="SSF52540">
    <property type="entry name" value="P-loop containing nucleoside triphosphate hydrolases"/>
    <property type="match status" value="1"/>
</dbReference>
<gene>
    <name evidence="3" type="ORF">ENJ65_02035</name>
</gene>
<dbReference type="EMBL" id="DRNF01000128">
    <property type="protein sequence ID" value="HHJ80393.1"/>
    <property type="molecule type" value="Genomic_DNA"/>
</dbReference>
<dbReference type="PANTHER" id="PTHR38149:SF1">
    <property type="entry name" value="ATPASE"/>
    <property type="match status" value="1"/>
</dbReference>
<protein>
    <submittedName>
        <fullName evidence="3">ATPase</fullName>
    </submittedName>
</protein>
<evidence type="ECO:0000259" key="1">
    <source>
        <dbReference type="Pfam" id="PF09818"/>
    </source>
</evidence>
<name>A0A832N3I4_9GAMM</name>
<dbReference type="Proteomes" id="UP000885832">
    <property type="component" value="Unassembled WGS sequence"/>
</dbReference>